<proteinExistence type="predicted"/>
<evidence type="ECO:0000256" key="2">
    <source>
        <dbReference type="ARBA" id="ARBA00022692"/>
    </source>
</evidence>
<dbReference type="InterPro" id="IPR051533">
    <property type="entry name" value="WaaL-like"/>
</dbReference>
<dbReference type="InterPro" id="IPR007016">
    <property type="entry name" value="O-antigen_ligase-rel_domated"/>
</dbReference>
<sequence length="198" mass="22984">MIANTNMLSDRWKLMQQEVSGYFDASQANTSLGIRFEQYRSAVEMIKEKPLLGWGMRGYLDEMHNRVDAGRYDPSIREFNFIHHEFIDLWVKTGLVGMFVQAFAYIYIFVLFWPTARRMKALENNPFLWKSEFSVRLCGITLVLMYVMFGQSVQFFVMNSGIIFFVFPVIILWSILAGLNAQEVVVDDNSHLSTSGKM</sequence>
<evidence type="ECO:0000256" key="1">
    <source>
        <dbReference type="ARBA" id="ARBA00004141"/>
    </source>
</evidence>
<dbReference type="EMBL" id="BMDI01000001">
    <property type="protein sequence ID" value="GGI17886.1"/>
    <property type="molecule type" value="Genomic_DNA"/>
</dbReference>
<feature type="transmembrane region" description="Helical" evidence="5">
    <location>
        <begin position="89"/>
        <end position="113"/>
    </location>
</feature>
<name>A0A8J3F5G7_9BURK</name>
<comment type="subcellular location">
    <subcellularLocation>
        <location evidence="1">Membrane</location>
        <topology evidence="1">Multi-pass membrane protein</topology>
    </subcellularLocation>
</comment>
<keyword evidence="4 5" id="KW-0472">Membrane</keyword>
<comment type="caution">
    <text evidence="7">The sequence shown here is derived from an EMBL/GenBank/DDBJ whole genome shotgun (WGS) entry which is preliminary data.</text>
</comment>
<evidence type="ECO:0000313" key="8">
    <source>
        <dbReference type="Proteomes" id="UP000642180"/>
    </source>
</evidence>
<evidence type="ECO:0000256" key="3">
    <source>
        <dbReference type="ARBA" id="ARBA00022989"/>
    </source>
</evidence>
<keyword evidence="2 5" id="KW-0812">Transmembrane</keyword>
<keyword evidence="8" id="KW-1185">Reference proteome</keyword>
<feature type="transmembrane region" description="Helical" evidence="5">
    <location>
        <begin position="133"/>
        <end position="149"/>
    </location>
</feature>
<reference evidence="8" key="1">
    <citation type="journal article" date="2019" name="Int. J. Syst. Evol. Microbiol.">
        <title>The Global Catalogue of Microorganisms (GCM) 10K type strain sequencing project: providing services to taxonomists for standard genome sequencing and annotation.</title>
        <authorList>
            <consortium name="The Broad Institute Genomics Platform"/>
            <consortium name="The Broad Institute Genome Sequencing Center for Infectious Disease"/>
            <person name="Wu L."/>
            <person name="Ma J."/>
        </authorList>
    </citation>
    <scope>NUCLEOTIDE SEQUENCE [LARGE SCALE GENOMIC DNA]</scope>
    <source>
        <strain evidence="8">CCM 2767</strain>
    </source>
</reference>
<protein>
    <recommendedName>
        <fullName evidence="6">O-antigen ligase-related domain-containing protein</fullName>
    </recommendedName>
</protein>
<evidence type="ECO:0000256" key="5">
    <source>
        <dbReference type="SAM" id="Phobius"/>
    </source>
</evidence>
<evidence type="ECO:0000256" key="4">
    <source>
        <dbReference type="ARBA" id="ARBA00023136"/>
    </source>
</evidence>
<dbReference type="Pfam" id="PF04932">
    <property type="entry name" value="Wzy_C"/>
    <property type="match status" value="1"/>
</dbReference>
<gene>
    <name evidence="7" type="ORF">GCM10008066_11230</name>
</gene>
<feature type="domain" description="O-antigen ligase-related" evidence="6">
    <location>
        <begin position="8"/>
        <end position="100"/>
    </location>
</feature>
<dbReference type="AlphaFoldDB" id="A0A8J3F5G7"/>
<keyword evidence="3 5" id="KW-1133">Transmembrane helix</keyword>
<dbReference type="Proteomes" id="UP000642180">
    <property type="component" value="Unassembled WGS sequence"/>
</dbReference>
<dbReference type="PANTHER" id="PTHR37422:SF17">
    <property type="entry name" value="O-ANTIGEN LIGASE"/>
    <property type="match status" value="1"/>
</dbReference>
<dbReference type="PANTHER" id="PTHR37422">
    <property type="entry name" value="TEICHURONIC ACID BIOSYNTHESIS PROTEIN TUAE"/>
    <property type="match status" value="1"/>
</dbReference>
<organism evidence="7 8">
    <name type="scientific">Oxalicibacterium faecigallinarum</name>
    <dbReference type="NCBI Taxonomy" id="573741"/>
    <lineage>
        <taxon>Bacteria</taxon>
        <taxon>Pseudomonadati</taxon>
        <taxon>Pseudomonadota</taxon>
        <taxon>Betaproteobacteria</taxon>
        <taxon>Burkholderiales</taxon>
        <taxon>Oxalobacteraceae</taxon>
        <taxon>Oxalicibacterium</taxon>
    </lineage>
</organism>
<feature type="transmembrane region" description="Helical" evidence="5">
    <location>
        <begin position="156"/>
        <end position="176"/>
    </location>
</feature>
<accession>A0A8J3F5G7</accession>
<dbReference type="GO" id="GO:0016020">
    <property type="term" value="C:membrane"/>
    <property type="evidence" value="ECO:0007669"/>
    <property type="project" value="UniProtKB-SubCell"/>
</dbReference>
<evidence type="ECO:0000259" key="6">
    <source>
        <dbReference type="Pfam" id="PF04932"/>
    </source>
</evidence>
<evidence type="ECO:0000313" key="7">
    <source>
        <dbReference type="EMBL" id="GGI17886.1"/>
    </source>
</evidence>